<evidence type="ECO:0000256" key="7">
    <source>
        <dbReference type="SAM" id="Phobius"/>
    </source>
</evidence>
<comment type="subcellular location">
    <subcellularLocation>
        <location evidence="1">Cell membrane</location>
        <topology evidence="1">Multi-pass membrane protein</topology>
    </subcellularLocation>
</comment>
<dbReference type="InterPro" id="IPR017452">
    <property type="entry name" value="GPCR_Rhodpsn_7TM"/>
</dbReference>
<sequence>MNSTDDTSDGITDYYTVCSLSAVFALIAVTLSCMILILVRRTKPRLHTVRHLLMCNTCIASSLYCIIQAINYTFLIFLPWETSDTGCRWRGFLSYMTLCGVTYSFLIQAISRLFICIFAVKYRWLTTFKVHYTLIGTQWFFSIFFSLPSIITKDIYFRPNALCWVPLNNKIHVSYTYIAYYIIPALCIFIIYIFIYYRFKKMTNNAEMLIGTVNNDKRNLELLRNIVILLFIYLAGGVPTVLFLLTSYKILYLIGIVTISLTVAIEKLCTILLDRELRQTTRNLLIRGMRVIPIDNVQIARRHENLTHLRRTVIQTLPNNKNILTE</sequence>
<organism evidence="9 11">
    <name type="scientific">Adineta steineri</name>
    <dbReference type="NCBI Taxonomy" id="433720"/>
    <lineage>
        <taxon>Eukaryota</taxon>
        <taxon>Metazoa</taxon>
        <taxon>Spiralia</taxon>
        <taxon>Gnathifera</taxon>
        <taxon>Rotifera</taxon>
        <taxon>Eurotatoria</taxon>
        <taxon>Bdelloidea</taxon>
        <taxon>Adinetida</taxon>
        <taxon>Adinetidae</taxon>
        <taxon>Adineta</taxon>
    </lineage>
</organism>
<gene>
    <name evidence="9" type="ORF">JYZ213_LOCUS2528</name>
    <name evidence="10" type="ORF">OXD698_LOCUS7066</name>
</gene>
<feature type="transmembrane region" description="Helical" evidence="7">
    <location>
        <begin position="178"/>
        <end position="199"/>
    </location>
</feature>
<dbReference type="EMBL" id="CAJOAZ010000317">
    <property type="protein sequence ID" value="CAF3613850.1"/>
    <property type="molecule type" value="Genomic_DNA"/>
</dbReference>
<dbReference type="GO" id="GO:0004930">
    <property type="term" value="F:G protein-coupled receptor activity"/>
    <property type="evidence" value="ECO:0007669"/>
    <property type="project" value="TreeGrafter"/>
</dbReference>
<dbReference type="Gene3D" id="1.20.1070.10">
    <property type="entry name" value="Rhodopsin 7-helix transmembrane proteins"/>
    <property type="match status" value="1"/>
</dbReference>
<evidence type="ECO:0000256" key="2">
    <source>
        <dbReference type="ARBA" id="ARBA00022475"/>
    </source>
</evidence>
<evidence type="ECO:0000259" key="8">
    <source>
        <dbReference type="PROSITE" id="PS50262"/>
    </source>
</evidence>
<evidence type="ECO:0000256" key="3">
    <source>
        <dbReference type="ARBA" id="ARBA00022692"/>
    </source>
</evidence>
<dbReference type="InterPro" id="IPR019424">
    <property type="entry name" value="7TM_GPCR_Srsx"/>
</dbReference>
<feature type="transmembrane region" description="Helical" evidence="7">
    <location>
        <begin position="251"/>
        <end position="273"/>
    </location>
</feature>
<feature type="transmembrane region" description="Helical" evidence="7">
    <location>
        <begin position="14"/>
        <end position="39"/>
    </location>
</feature>
<keyword evidence="6" id="KW-0675">Receptor</keyword>
<dbReference type="GO" id="GO:0005886">
    <property type="term" value="C:plasma membrane"/>
    <property type="evidence" value="ECO:0007669"/>
    <property type="project" value="UniProtKB-SubCell"/>
</dbReference>
<comment type="caution">
    <text evidence="9">The sequence shown here is derived from an EMBL/GenBank/DDBJ whole genome shotgun (WGS) entry which is preliminary data.</text>
</comment>
<keyword evidence="2" id="KW-1003">Cell membrane</keyword>
<dbReference type="AlphaFoldDB" id="A0A813PIQ8"/>
<evidence type="ECO:0000313" key="9">
    <source>
        <dbReference type="EMBL" id="CAF0751751.1"/>
    </source>
</evidence>
<dbReference type="SUPFAM" id="SSF81321">
    <property type="entry name" value="Family A G protein-coupled receptor-like"/>
    <property type="match status" value="1"/>
</dbReference>
<evidence type="ECO:0000313" key="10">
    <source>
        <dbReference type="EMBL" id="CAF3613850.1"/>
    </source>
</evidence>
<feature type="transmembrane region" description="Helical" evidence="7">
    <location>
        <begin position="51"/>
        <end position="80"/>
    </location>
</feature>
<keyword evidence="4 7" id="KW-1133">Transmembrane helix</keyword>
<dbReference type="CDD" id="cd00637">
    <property type="entry name" value="7tm_classA_rhodopsin-like"/>
    <property type="match status" value="1"/>
</dbReference>
<evidence type="ECO:0000313" key="11">
    <source>
        <dbReference type="Proteomes" id="UP000663845"/>
    </source>
</evidence>
<feature type="domain" description="G-protein coupled receptors family 1 profile" evidence="8">
    <location>
        <begin position="31"/>
        <end position="245"/>
    </location>
</feature>
<evidence type="ECO:0000256" key="6">
    <source>
        <dbReference type="ARBA" id="ARBA00023170"/>
    </source>
</evidence>
<evidence type="ECO:0000256" key="1">
    <source>
        <dbReference type="ARBA" id="ARBA00004651"/>
    </source>
</evidence>
<feature type="transmembrane region" description="Helical" evidence="7">
    <location>
        <begin position="92"/>
        <end position="120"/>
    </location>
</feature>
<dbReference type="PANTHER" id="PTHR24241">
    <property type="entry name" value="NEUROPEPTIDE RECEPTOR-RELATED G-PROTEIN COUPLED RECEPTOR"/>
    <property type="match status" value="1"/>
</dbReference>
<evidence type="ECO:0000256" key="4">
    <source>
        <dbReference type="ARBA" id="ARBA00022989"/>
    </source>
</evidence>
<proteinExistence type="predicted"/>
<protein>
    <recommendedName>
        <fullName evidence="8">G-protein coupled receptors family 1 profile domain-containing protein</fullName>
    </recommendedName>
</protein>
<keyword evidence="5 7" id="KW-0472">Membrane</keyword>
<dbReference type="EMBL" id="CAJNOG010000013">
    <property type="protein sequence ID" value="CAF0751751.1"/>
    <property type="molecule type" value="Genomic_DNA"/>
</dbReference>
<name>A0A813PIQ8_9BILA</name>
<keyword evidence="3 7" id="KW-0812">Transmembrane</keyword>
<feature type="transmembrane region" description="Helical" evidence="7">
    <location>
        <begin position="226"/>
        <end position="245"/>
    </location>
</feature>
<feature type="transmembrane region" description="Helical" evidence="7">
    <location>
        <begin position="132"/>
        <end position="151"/>
    </location>
</feature>
<evidence type="ECO:0000256" key="5">
    <source>
        <dbReference type="ARBA" id="ARBA00023136"/>
    </source>
</evidence>
<dbReference type="Proteomes" id="UP000663845">
    <property type="component" value="Unassembled WGS sequence"/>
</dbReference>
<dbReference type="Pfam" id="PF10320">
    <property type="entry name" value="7TM_GPCR_Srsx"/>
    <property type="match status" value="1"/>
</dbReference>
<dbReference type="PROSITE" id="PS50262">
    <property type="entry name" value="G_PROTEIN_RECEP_F1_2"/>
    <property type="match status" value="1"/>
</dbReference>
<dbReference type="Proteomes" id="UP000663844">
    <property type="component" value="Unassembled WGS sequence"/>
</dbReference>
<reference evidence="9" key="1">
    <citation type="submission" date="2021-02" db="EMBL/GenBank/DDBJ databases">
        <authorList>
            <person name="Nowell W R."/>
        </authorList>
    </citation>
    <scope>NUCLEOTIDE SEQUENCE</scope>
</reference>
<accession>A0A813PIQ8</accession>